<feature type="transmembrane region" description="Helical" evidence="1">
    <location>
        <begin position="64"/>
        <end position="84"/>
    </location>
</feature>
<accession>A0A135ICD7</accession>
<dbReference type="Proteomes" id="UP000070529">
    <property type="component" value="Unassembled WGS sequence"/>
</dbReference>
<keyword evidence="1" id="KW-0812">Transmembrane</keyword>
<comment type="caution">
    <text evidence="2">The sequence shown here is derived from an EMBL/GenBank/DDBJ whole genome shotgun (WGS) entry which is preliminary data.</text>
</comment>
<evidence type="ECO:0000256" key="1">
    <source>
        <dbReference type="SAM" id="Phobius"/>
    </source>
</evidence>
<proteinExistence type="predicted"/>
<evidence type="ECO:0000313" key="2">
    <source>
        <dbReference type="EMBL" id="KXF83131.1"/>
    </source>
</evidence>
<keyword evidence="1" id="KW-0472">Membrane</keyword>
<name>A0A135ICD7_9GAMM</name>
<evidence type="ECO:0000313" key="3">
    <source>
        <dbReference type="Proteomes" id="UP000070529"/>
    </source>
</evidence>
<keyword evidence="1" id="KW-1133">Transmembrane helix</keyword>
<keyword evidence="3" id="KW-1185">Reference proteome</keyword>
<protein>
    <submittedName>
        <fullName evidence="2">Uncharacterized protein</fullName>
    </submittedName>
</protein>
<sequence length="150" mass="16678">MGLKTKDFVLNESHLYVGSHAYPLSKICLVDVKSIGIVENAVQVFFFALLAACTVWFWCPEGYAQLFSPLAFLSGSIICHCVFGRHSLRIKMLRLNNTETHWISIANGNTEEELALLKGQAEQLSHLVIGNEKNTRLADGLSLSRQTSPQ</sequence>
<reference evidence="2 3" key="1">
    <citation type="submission" date="2015-11" db="EMBL/GenBank/DDBJ databases">
        <title>Genomic Taxonomy of the Vibrionaceae.</title>
        <authorList>
            <person name="Gomez-Gil B."/>
            <person name="Enciso-Ibarra J."/>
        </authorList>
    </citation>
    <scope>NUCLEOTIDE SEQUENCE [LARGE SCALE GENOMIC DNA]</scope>
    <source>
        <strain evidence="2 3">CAIM 912</strain>
    </source>
</reference>
<gene>
    <name evidence="2" type="ORF">ATN88_05320</name>
</gene>
<organism evidence="2 3">
    <name type="scientific">Enterovibrio coralii</name>
    <dbReference type="NCBI Taxonomy" id="294935"/>
    <lineage>
        <taxon>Bacteria</taxon>
        <taxon>Pseudomonadati</taxon>
        <taxon>Pseudomonadota</taxon>
        <taxon>Gammaproteobacteria</taxon>
        <taxon>Vibrionales</taxon>
        <taxon>Vibrionaceae</taxon>
        <taxon>Enterovibrio</taxon>
    </lineage>
</organism>
<dbReference type="AlphaFoldDB" id="A0A135ICD7"/>
<dbReference type="EMBL" id="LNTY01000006">
    <property type="protein sequence ID" value="KXF83131.1"/>
    <property type="molecule type" value="Genomic_DNA"/>
</dbReference>
<feature type="transmembrane region" description="Helical" evidence="1">
    <location>
        <begin position="41"/>
        <end position="58"/>
    </location>
</feature>
<dbReference type="RefSeq" id="WP_067410803.1">
    <property type="nucleotide sequence ID" value="NZ_LNTY01000006.1"/>
</dbReference>